<accession>A0A450SHQ1</accession>
<feature type="compositionally biased region" description="Basic and acidic residues" evidence="1">
    <location>
        <begin position="28"/>
        <end position="38"/>
    </location>
</feature>
<evidence type="ECO:0000313" key="2">
    <source>
        <dbReference type="EMBL" id="VFJ52756.1"/>
    </source>
</evidence>
<proteinExistence type="predicted"/>
<organism evidence="2">
    <name type="scientific">Candidatus Kentrum sp. DK</name>
    <dbReference type="NCBI Taxonomy" id="2126562"/>
    <lineage>
        <taxon>Bacteria</taxon>
        <taxon>Pseudomonadati</taxon>
        <taxon>Pseudomonadota</taxon>
        <taxon>Gammaproteobacteria</taxon>
        <taxon>Candidatus Kentrum</taxon>
    </lineage>
</organism>
<sequence>MTSYQQRLTETMEVDAEGQRAGYPGMPEKQKKMVDARNDPPLANS</sequence>
<reference evidence="2" key="1">
    <citation type="submission" date="2019-02" db="EMBL/GenBank/DDBJ databases">
        <authorList>
            <person name="Gruber-Vodicka R. H."/>
            <person name="Seah K. B. B."/>
        </authorList>
    </citation>
    <scope>NUCLEOTIDE SEQUENCE</scope>
    <source>
        <strain evidence="2">BECK_DK47</strain>
    </source>
</reference>
<name>A0A450SHQ1_9GAMM</name>
<dbReference type="EMBL" id="CAADEX010000039">
    <property type="protein sequence ID" value="VFJ52756.1"/>
    <property type="molecule type" value="Genomic_DNA"/>
</dbReference>
<evidence type="ECO:0000256" key="1">
    <source>
        <dbReference type="SAM" id="MobiDB-lite"/>
    </source>
</evidence>
<gene>
    <name evidence="2" type="ORF">BECKDK2373B_GA0170837_103939</name>
</gene>
<feature type="region of interest" description="Disordered" evidence="1">
    <location>
        <begin position="1"/>
        <end position="45"/>
    </location>
</feature>
<dbReference type="AlphaFoldDB" id="A0A450SHQ1"/>
<protein>
    <submittedName>
        <fullName evidence="2">Uncharacterized protein</fullName>
    </submittedName>
</protein>